<evidence type="ECO:0000256" key="1">
    <source>
        <dbReference type="ARBA" id="ARBA00003195"/>
    </source>
</evidence>
<dbReference type="InterPro" id="IPR019342">
    <property type="entry name" value="NADH_UbQ_OxRdtase_FeS-su5"/>
</dbReference>
<comment type="function">
    <text evidence="1">Accessory subunit of the mitochondrial membrane respiratory chain NADH dehydrogenase (Complex I), that is believed not to be involved in catalysis. Complex I functions in the transfer of electrons from NADH to the respiratory chain. The immediate electron acceptor for the enzyme is believed to be ubiquinone.</text>
</comment>
<reference evidence="17" key="1">
    <citation type="submission" date="2018-12" db="EMBL/GenBank/DDBJ databases">
        <authorList>
            <person name="Syme R.A."/>
            <person name="Farfan-Caceres L."/>
            <person name="Lichtenzveig J."/>
        </authorList>
    </citation>
    <scope>NUCLEOTIDE SEQUENCE</scope>
    <source>
        <strain evidence="17">Al4</strain>
    </source>
</reference>
<dbReference type="OrthoDB" id="9992197at2759"/>
<evidence type="ECO:0000256" key="3">
    <source>
        <dbReference type="ARBA" id="ARBA00004637"/>
    </source>
</evidence>
<keyword evidence="11" id="KW-0496">Mitochondrion</keyword>
<evidence type="ECO:0000313" key="18">
    <source>
        <dbReference type="Proteomes" id="UP000651452"/>
    </source>
</evidence>
<feature type="disulfide bond" evidence="16">
    <location>
        <begin position="64"/>
        <end position="100"/>
    </location>
</feature>
<evidence type="ECO:0000256" key="9">
    <source>
        <dbReference type="ARBA" id="ARBA00022792"/>
    </source>
</evidence>
<evidence type="ECO:0000256" key="15">
    <source>
        <dbReference type="ARBA" id="ARBA00032739"/>
    </source>
</evidence>
<accession>A0A8H7IVE5</accession>
<evidence type="ECO:0000256" key="11">
    <source>
        <dbReference type="ARBA" id="ARBA00023128"/>
    </source>
</evidence>
<evidence type="ECO:0000256" key="2">
    <source>
        <dbReference type="ARBA" id="ARBA00004569"/>
    </source>
</evidence>
<feature type="disulfide bond" evidence="16">
    <location>
        <begin position="74"/>
        <end position="90"/>
    </location>
</feature>
<proteinExistence type="inferred from homology"/>
<comment type="similarity">
    <text evidence="4">Belongs to the complex I NDUFS5 subunit family.</text>
</comment>
<dbReference type="CDD" id="cd24141">
    <property type="entry name" value="NDUFS5-like"/>
    <property type="match status" value="1"/>
</dbReference>
<sequence length="162" mass="17855">MPRGDGRTSRASYKADVGFAKMANARTPSSTSRLSKLHVPAKEPHIYTATMASGYGLAGGPSRCFPFWQEVLACYVTNTNAEDDSGKAKCVPVLEDYYECLHHKKEAARTLALQAAYRKAEANIKRDDAPSAGEIRRLGVLDAPLEEKNLKASKWFPHKEIN</sequence>
<evidence type="ECO:0000256" key="4">
    <source>
        <dbReference type="ARBA" id="ARBA00007372"/>
    </source>
</evidence>
<evidence type="ECO:0000256" key="5">
    <source>
        <dbReference type="ARBA" id="ARBA00011261"/>
    </source>
</evidence>
<evidence type="ECO:0000256" key="10">
    <source>
        <dbReference type="ARBA" id="ARBA00022982"/>
    </source>
</evidence>
<evidence type="ECO:0000256" key="14">
    <source>
        <dbReference type="ARBA" id="ARBA00031222"/>
    </source>
</evidence>
<comment type="subunit">
    <text evidence="5">Mammalian complex I is composed of 45 different subunits. This is a component of the iron-sulfur (IP) fragment of the enzyme.</text>
</comment>
<organism evidence="17 18">
    <name type="scientific">Ascochyta lentis</name>
    <dbReference type="NCBI Taxonomy" id="205686"/>
    <lineage>
        <taxon>Eukaryota</taxon>
        <taxon>Fungi</taxon>
        <taxon>Dikarya</taxon>
        <taxon>Ascomycota</taxon>
        <taxon>Pezizomycotina</taxon>
        <taxon>Dothideomycetes</taxon>
        <taxon>Pleosporomycetidae</taxon>
        <taxon>Pleosporales</taxon>
        <taxon>Pleosporineae</taxon>
        <taxon>Didymellaceae</taxon>
        <taxon>Ascochyta</taxon>
    </lineage>
</organism>
<dbReference type="PANTHER" id="PTHR15224:SF1">
    <property type="entry name" value="NADH DEHYDROGENASE [UBIQUINONE] IRON-SULFUR PROTEIN 5"/>
    <property type="match status" value="1"/>
</dbReference>
<keyword evidence="13 16" id="KW-1015">Disulfide bond</keyword>
<evidence type="ECO:0000256" key="16">
    <source>
        <dbReference type="PIRSR" id="PIRSR619342-50"/>
    </source>
</evidence>
<evidence type="ECO:0000313" key="17">
    <source>
        <dbReference type="EMBL" id="KAF9690776.1"/>
    </source>
</evidence>
<evidence type="ECO:0000256" key="12">
    <source>
        <dbReference type="ARBA" id="ARBA00023136"/>
    </source>
</evidence>
<keyword evidence="7" id="KW-0813">Transport</keyword>
<comment type="caution">
    <text evidence="17">The sequence shown here is derived from an EMBL/GenBank/DDBJ whole genome shotgun (WGS) entry which is preliminary data.</text>
</comment>
<evidence type="ECO:0000256" key="8">
    <source>
        <dbReference type="ARBA" id="ARBA00022660"/>
    </source>
</evidence>
<evidence type="ECO:0000256" key="7">
    <source>
        <dbReference type="ARBA" id="ARBA00022448"/>
    </source>
</evidence>
<dbReference type="GO" id="GO:0005743">
    <property type="term" value="C:mitochondrial inner membrane"/>
    <property type="evidence" value="ECO:0007669"/>
    <property type="project" value="UniProtKB-SubCell"/>
</dbReference>
<gene>
    <name evidence="17" type="ORF">EKO04_011030</name>
</gene>
<keyword evidence="10" id="KW-0249">Electron transport</keyword>
<reference evidence="17" key="2">
    <citation type="submission" date="2020-09" db="EMBL/GenBank/DDBJ databases">
        <title>Reference genome assembly for Australian Ascochyta lentis isolate Al4.</title>
        <authorList>
            <person name="Lee R.C."/>
            <person name="Farfan-Caceres L.M."/>
            <person name="Debler J.W."/>
            <person name="Williams A.H."/>
            <person name="Henares B.M."/>
        </authorList>
    </citation>
    <scope>NUCLEOTIDE SEQUENCE</scope>
    <source>
        <strain evidence="17">Al4</strain>
    </source>
</reference>
<keyword evidence="8" id="KW-0679">Respiratory chain</keyword>
<evidence type="ECO:0000256" key="13">
    <source>
        <dbReference type="ARBA" id="ARBA00023157"/>
    </source>
</evidence>
<keyword evidence="18" id="KW-1185">Reference proteome</keyword>
<keyword evidence="12" id="KW-0472">Membrane</keyword>
<dbReference type="GO" id="GO:0032981">
    <property type="term" value="P:mitochondrial respiratory chain complex I assembly"/>
    <property type="evidence" value="ECO:0007669"/>
    <property type="project" value="TreeGrafter"/>
</dbReference>
<name>A0A8H7IVE5_9PLEO</name>
<dbReference type="EMBL" id="RZGK01000022">
    <property type="protein sequence ID" value="KAF9690776.1"/>
    <property type="molecule type" value="Genomic_DNA"/>
</dbReference>
<dbReference type="AlphaFoldDB" id="A0A8H7IVE5"/>
<keyword evidence="9" id="KW-0999">Mitochondrion inner membrane</keyword>
<dbReference type="Proteomes" id="UP000651452">
    <property type="component" value="Unassembled WGS sequence"/>
</dbReference>
<evidence type="ECO:0000256" key="6">
    <source>
        <dbReference type="ARBA" id="ARBA00013482"/>
    </source>
</evidence>
<comment type="subcellular location">
    <subcellularLocation>
        <location evidence="3">Mitochondrion inner membrane</location>
        <topology evidence="3">Peripheral membrane protein</topology>
    </subcellularLocation>
    <subcellularLocation>
        <location evidence="2">Mitochondrion intermembrane space</location>
    </subcellularLocation>
</comment>
<dbReference type="GO" id="GO:0005758">
    <property type="term" value="C:mitochondrial intermembrane space"/>
    <property type="evidence" value="ECO:0007669"/>
    <property type="project" value="UniProtKB-SubCell"/>
</dbReference>
<protein>
    <recommendedName>
        <fullName evidence="6">NADH dehydrogenase [ubiquinone] iron-sulfur protein 5</fullName>
    </recommendedName>
    <alternativeName>
        <fullName evidence="14">Complex I-15 kDa</fullName>
    </alternativeName>
    <alternativeName>
        <fullName evidence="15">NADH-ubiquinone oxidoreductase 15 kDa subunit</fullName>
    </alternativeName>
</protein>
<dbReference type="PANTHER" id="PTHR15224">
    <property type="entry name" value="NADH DEHYDROGENASE [UBIQUINONE] IRON-SULFUR PROTEIN 5"/>
    <property type="match status" value="1"/>
</dbReference>